<evidence type="ECO:0000313" key="1">
    <source>
        <dbReference type="EMBL" id="AAR06610.1"/>
    </source>
</evidence>
<accession>Q6TFB0</accession>
<organism evidence="1">
    <name type="scientific">Aeromonas hydrophila</name>
    <dbReference type="NCBI Taxonomy" id="644"/>
    <lineage>
        <taxon>Bacteria</taxon>
        <taxon>Pseudomonadati</taxon>
        <taxon>Pseudomonadota</taxon>
        <taxon>Gammaproteobacteria</taxon>
        <taxon>Aeromonadales</taxon>
        <taxon>Aeromonadaceae</taxon>
        <taxon>Aeromonas</taxon>
    </lineage>
</organism>
<dbReference type="AlphaFoldDB" id="Q6TFB0"/>
<reference evidence="1" key="1">
    <citation type="journal article" date="2000" name="Microbiology">
        <title>Molecular analysis of genetic differences between virulent and avirulent strains of Aeromonas hydrophila isolated from diseased fish.</title>
        <authorList>
            <person name="Zhang Y.L."/>
            <person name="Ong C.T."/>
            <person name="Leung K.Y."/>
        </authorList>
    </citation>
    <scope>NUCLEOTIDE SEQUENCE</scope>
    <source>
        <strain evidence="1">PPD134/91</strain>
    </source>
</reference>
<protein>
    <submittedName>
        <fullName evidence="1">Uncharacterized protein</fullName>
    </submittedName>
</protein>
<proteinExistence type="predicted"/>
<dbReference type="EMBL" id="AY422731">
    <property type="protein sequence ID" value="AAR06610.1"/>
    <property type="molecule type" value="Genomic_DNA"/>
</dbReference>
<name>Q6TFB0_AERHY</name>
<reference evidence="1" key="2">
    <citation type="submission" date="2003-09" db="EMBL/GenBank/DDBJ databases">
        <authorList>
            <person name="Lau Y.L."/>
            <person name="Leung K.Y."/>
        </authorList>
    </citation>
    <scope>NUCLEOTIDE SEQUENCE</scope>
    <source>
        <strain evidence="1">PPD134/91</strain>
    </source>
</reference>
<sequence length="169" mass="19917">MISLQNPIKIINFYDKEITKYQCVIPSSKTEINCFVSQKKTNELYYYTVINYINNTADLLKTNQLLDAPIKKTTEMVVSLEKNKLGRIASFYVVYFVEKSFRQREYERVNQLLHEIDVNEITEWSMIALLRSSFSARSFLPAWTHLREEVKDKLEAEGKNHKKLLRGLL</sequence>